<evidence type="ECO:0000313" key="1">
    <source>
        <dbReference type="EMBL" id="ADG67950.1"/>
    </source>
</evidence>
<dbReference type="AlphaFoldDB" id="D5SMP5"/>
<sequence length="167" mass="17499">MKFGNANSGEGGGGGASVVLQRVVTTRTDTATITSTMSTTPTNTSGTEVLSRTITPANAANLVRLQIQISGSSNNIDDGPSNKYFLLTVLRGTTVIAVFGLQRQAYSTETDVFQFTDAPNSTAQQTYSVRLARNATSSGNFLLNQLWNATTPTPAMASSLEAIELAG</sequence>
<dbReference type="OrthoDB" id="9829637at2"/>
<keyword evidence="2" id="KW-1185">Reference proteome</keyword>
<dbReference type="RefSeq" id="WP_013110381.1">
    <property type="nucleotide sequence ID" value="NC_014148.1"/>
</dbReference>
<protein>
    <submittedName>
        <fullName evidence="1">Uncharacterized protein</fullName>
    </submittedName>
</protein>
<accession>D5SMP5</accession>
<evidence type="ECO:0000313" key="2">
    <source>
        <dbReference type="Proteomes" id="UP000002220"/>
    </source>
</evidence>
<dbReference type="EMBL" id="CP001744">
    <property type="protein sequence ID" value="ADG67950.1"/>
    <property type="molecule type" value="Genomic_DNA"/>
</dbReference>
<dbReference type="STRING" id="521674.Plim_2123"/>
<name>D5SMP5_PLAL2</name>
<dbReference type="KEGG" id="plm:Plim_2123"/>
<gene>
    <name evidence="1" type="ordered locus">Plim_2123</name>
</gene>
<proteinExistence type="predicted"/>
<dbReference type="HOGENOM" id="CLU_1593045_0_0_0"/>
<dbReference type="Proteomes" id="UP000002220">
    <property type="component" value="Chromosome"/>
</dbReference>
<reference evidence="1 2" key="1">
    <citation type="journal article" date="2010" name="Stand. Genomic Sci.">
        <title>Complete genome sequence of Planctomyces limnophilus type strain (Mu 290).</title>
        <authorList>
            <person name="Labutti K."/>
            <person name="Sikorski J."/>
            <person name="Schneider S."/>
            <person name="Nolan M."/>
            <person name="Lucas S."/>
            <person name="Glavina Del Rio T."/>
            <person name="Tice H."/>
            <person name="Cheng J.F."/>
            <person name="Goodwin L."/>
            <person name="Pitluck S."/>
            <person name="Liolios K."/>
            <person name="Ivanova N."/>
            <person name="Mavromatis K."/>
            <person name="Mikhailova N."/>
            <person name="Pati A."/>
            <person name="Chen A."/>
            <person name="Palaniappan K."/>
            <person name="Land M."/>
            <person name="Hauser L."/>
            <person name="Chang Y.J."/>
            <person name="Jeffries C.D."/>
            <person name="Tindall B.J."/>
            <person name="Rohde M."/>
            <person name="Goker M."/>
            <person name="Woyke T."/>
            <person name="Bristow J."/>
            <person name="Eisen J.A."/>
            <person name="Markowitz V."/>
            <person name="Hugenholtz P."/>
            <person name="Kyrpides N.C."/>
            <person name="Klenk H.P."/>
            <person name="Lapidus A."/>
        </authorList>
    </citation>
    <scope>NUCLEOTIDE SEQUENCE [LARGE SCALE GENOMIC DNA]</scope>
    <source>
        <strain evidence="2">ATCC 43296 / DSM 3776 / IFAM 1008 / 290</strain>
    </source>
</reference>
<organism evidence="1 2">
    <name type="scientific">Planctopirus limnophila (strain ATCC 43296 / DSM 3776 / IFAM 1008 / Mu 290)</name>
    <name type="common">Planctomyces limnophilus</name>
    <dbReference type="NCBI Taxonomy" id="521674"/>
    <lineage>
        <taxon>Bacteria</taxon>
        <taxon>Pseudomonadati</taxon>
        <taxon>Planctomycetota</taxon>
        <taxon>Planctomycetia</taxon>
        <taxon>Planctomycetales</taxon>
        <taxon>Planctomycetaceae</taxon>
        <taxon>Planctopirus</taxon>
    </lineage>
</organism>